<dbReference type="SUPFAM" id="SSF46689">
    <property type="entry name" value="Homeodomain-like"/>
    <property type="match status" value="1"/>
</dbReference>
<dbReference type="Gene3D" id="1.10.357.10">
    <property type="entry name" value="Tetracycline Repressor, domain 2"/>
    <property type="match status" value="1"/>
</dbReference>
<keyword evidence="1 2" id="KW-0238">DNA-binding</keyword>
<evidence type="ECO:0000313" key="4">
    <source>
        <dbReference type="EMBL" id="GAA3606417.1"/>
    </source>
</evidence>
<organism evidence="4 5">
    <name type="scientific">Microlunatus ginsengisoli</name>
    <dbReference type="NCBI Taxonomy" id="363863"/>
    <lineage>
        <taxon>Bacteria</taxon>
        <taxon>Bacillati</taxon>
        <taxon>Actinomycetota</taxon>
        <taxon>Actinomycetes</taxon>
        <taxon>Propionibacteriales</taxon>
        <taxon>Propionibacteriaceae</taxon>
        <taxon>Microlunatus</taxon>
    </lineage>
</organism>
<accession>A0ABP6ZDU3</accession>
<name>A0ABP6ZDU3_9ACTN</name>
<feature type="domain" description="HTH tetR-type" evidence="3">
    <location>
        <begin position="19"/>
        <end position="78"/>
    </location>
</feature>
<keyword evidence="5" id="KW-1185">Reference proteome</keyword>
<evidence type="ECO:0000259" key="3">
    <source>
        <dbReference type="PROSITE" id="PS50977"/>
    </source>
</evidence>
<dbReference type="Proteomes" id="UP001501490">
    <property type="component" value="Unassembled WGS sequence"/>
</dbReference>
<dbReference type="RefSeq" id="WP_344801531.1">
    <property type="nucleotide sequence ID" value="NZ_BAABAB010000005.1"/>
</dbReference>
<dbReference type="PROSITE" id="PS50977">
    <property type="entry name" value="HTH_TETR_2"/>
    <property type="match status" value="1"/>
</dbReference>
<dbReference type="EMBL" id="BAABAB010000005">
    <property type="protein sequence ID" value="GAA3606417.1"/>
    <property type="molecule type" value="Genomic_DNA"/>
</dbReference>
<protein>
    <recommendedName>
        <fullName evidence="3">HTH tetR-type domain-containing protein</fullName>
    </recommendedName>
</protein>
<feature type="DNA-binding region" description="H-T-H motif" evidence="2">
    <location>
        <begin position="41"/>
        <end position="60"/>
    </location>
</feature>
<evidence type="ECO:0000313" key="5">
    <source>
        <dbReference type="Proteomes" id="UP001501490"/>
    </source>
</evidence>
<evidence type="ECO:0000256" key="1">
    <source>
        <dbReference type="ARBA" id="ARBA00023125"/>
    </source>
</evidence>
<reference evidence="5" key="1">
    <citation type="journal article" date="2019" name="Int. J. Syst. Evol. Microbiol.">
        <title>The Global Catalogue of Microorganisms (GCM) 10K type strain sequencing project: providing services to taxonomists for standard genome sequencing and annotation.</title>
        <authorList>
            <consortium name="The Broad Institute Genomics Platform"/>
            <consortium name="The Broad Institute Genome Sequencing Center for Infectious Disease"/>
            <person name="Wu L."/>
            <person name="Ma J."/>
        </authorList>
    </citation>
    <scope>NUCLEOTIDE SEQUENCE [LARGE SCALE GENOMIC DNA]</scope>
    <source>
        <strain evidence="5">JCM 16929</strain>
    </source>
</reference>
<evidence type="ECO:0000256" key="2">
    <source>
        <dbReference type="PROSITE-ProRule" id="PRU00335"/>
    </source>
</evidence>
<dbReference type="InterPro" id="IPR001647">
    <property type="entry name" value="HTH_TetR"/>
</dbReference>
<proteinExistence type="predicted"/>
<dbReference type="InterPro" id="IPR009057">
    <property type="entry name" value="Homeodomain-like_sf"/>
</dbReference>
<comment type="caution">
    <text evidence="4">The sequence shown here is derived from an EMBL/GenBank/DDBJ whole genome shotgun (WGS) entry which is preliminary data.</text>
</comment>
<sequence>MTEVEHDATPRRGLDPRAAETRRRLVEAFVALSAAHAGNVTVPQIVARARLHRSSFYAHFGTVDELALYAIDRNLDQVHTENLGRHNRRTMPARASNTLVIAEILDRVSDPANPLMAVLARDRALGEQALGAQLSSRVLDYYAQVSSFGGLTPLTRSASAEYVGHGLAAVICGWLLGEVSMTRAELVDWLALLVPDWVMTAVPVTSVESRG</sequence>
<gene>
    <name evidence="4" type="ORF">GCM10022236_05310</name>
</gene>